<feature type="transmembrane region" description="Helical" evidence="6">
    <location>
        <begin position="620"/>
        <end position="639"/>
    </location>
</feature>
<keyword evidence="3 6" id="KW-0812">Transmembrane</keyword>
<evidence type="ECO:0000256" key="6">
    <source>
        <dbReference type="SAM" id="Phobius"/>
    </source>
</evidence>
<feature type="transmembrane region" description="Helical" evidence="6">
    <location>
        <begin position="464"/>
        <end position="481"/>
    </location>
</feature>
<evidence type="ECO:0000259" key="8">
    <source>
        <dbReference type="Pfam" id="PF03553"/>
    </source>
</evidence>
<sequence>MPAPNRLVALLLLCCFTISGLDAQYRVSTREGSLFVQGADAGAVFTVNGEAVSATPAGDGLLLTVEPGIQLLHSGDQTELYHLSAQEGPDQLRRIPLWLSILPPLIAIGMALIFKEVIISLFAGIWVGAFIAGGLRFEFFLGIIKALLAVVDTYLIDSLNDSGHLSVVVFSLMIGGMVAIISRNGGMAGVVHRMSKYATNPRRGQFVTWLLGVAIFFDDYANTLIVGNTMRSVTDKFRISREKLAYIVDSTAAPVASVAFITTWIGAELGYIGDGIAQVEHFADSTPYAVFIESLKYSYYPVLTLAFILYLIYQRRDFGPMLTAETRARTTGVVKATSTEEDAGSEQEDLEPVRGAPLRARNAAIPVLTVVVMTIIGLVDTGLTSLHQGMENPPGTSDWGAVWASLDGNFFVKLGLIIGAADSYVALLWASMSGVLVAMALTIGQKIMSVEQTVGSLTSGFKSMFSAVMILTLAWALALTTEELHTATFLVELLGDALNPYFLQPVIFVLAALISFSTGSSWSTMAILYPIAIPLTWTVAMISGWDEPAAAGLFYNVISTVLAASVLGDHCSPISDTTILSSLASDCNHIDHVRTQLPYALTVGSVALACGFLSTLLGGGWFVCLSLMAAGLILLWFVVRTVGKTMEMDL</sequence>
<protein>
    <submittedName>
        <fullName evidence="9">Na+/H+ antiporter NhaC family protein</fullName>
    </submittedName>
</protein>
<dbReference type="Pfam" id="PF03553">
    <property type="entry name" value="Na_H_antiporter"/>
    <property type="match status" value="1"/>
</dbReference>
<evidence type="ECO:0000256" key="7">
    <source>
        <dbReference type="SAM" id="SignalP"/>
    </source>
</evidence>
<feature type="transmembrane region" description="Helical" evidence="6">
    <location>
        <begin position="363"/>
        <end position="383"/>
    </location>
</feature>
<dbReference type="EMBL" id="SRSF01000003">
    <property type="protein sequence ID" value="THH39960.1"/>
    <property type="molecule type" value="Genomic_DNA"/>
</dbReference>
<reference evidence="9 10" key="1">
    <citation type="submission" date="2019-04" db="EMBL/GenBank/DDBJ databases">
        <title>Lewinella litorea sp. nov., isolated from a marine sand.</title>
        <authorList>
            <person name="Yoon J.-H."/>
        </authorList>
    </citation>
    <scope>NUCLEOTIDE SEQUENCE [LARGE SCALE GENOMIC DNA]</scope>
    <source>
        <strain evidence="9 10">HSMS-39</strain>
    </source>
</reference>
<feature type="transmembrane region" description="Helical" evidence="6">
    <location>
        <begin position="501"/>
        <end position="519"/>
    </location>
</feature>
<feature type="domain" description="Na+/H+ antiporter NhaC-like C-terminal" evidence="8">
    <location>
        <begin position="418"/>
        <end position="604"/>
    </location>
</feature>
<dbReference type="PANTHER" id="PTHR43478:SF1">
    <property type="entry name" value="NA+_H+ ANTIPORTER NHAC-LIKE C-TERMINAL DOMAIN-CONTAINING PROTEIN"/>
    <property type="match status" value="1"/>
</dbReference>
<dbReference type="RefSeq" id="WP_136459009.1">
    <property type="nucleotide sequence ID" value="NZ_SRSF01000003.1"/>
</dbReference>
<dbReference type="Proteomes" id="UP000308528">
    <property type="component" value="Unassembled WGS sequence"/>
</dbReference>
<feature type="transmembrane region" description="Helical" evidence="6">
    <location>
        <begin position="526"/>
        <end position="543"/>
    </location>
</feature>
<evidence type="ECO:0000256" key="2">
    <source>
        <dbReference type="ARBA" id="ARBA00022475"/>
    </source>
</evidence>
<keyword evidence="4 6" id="KW-1133">Transmembrane helix</keyword>
<dbReference type="OrthoDB" id="9762978at2"/>
<feature type="transmembrane region" description="Helical" evidence="6">
    <location>
        <begin position="164"/>
        <end position="185"/>
    </location>
</feature>
<dbReference type="InterPro" id="IPR018461">
    <property type="entry name" value="Na/H_Antiport_NhaC-like_C"/>
</dbReference>
<accession>A0A4S4NUP0</accession>
<evidence type="ECO:0000313" key="9">
    <source>
        <dbReference type="EMBL" id="THH39960.1"/>
    </source>
</evidence>
<dbReference type="PANTHER" id="PTHR43478">
    <property type="entry name" value="NA+/H+ ANTIPORTER-RELATED"/>
    <property type="match status" value="1"/>
</dbReference>
<dbReference type="AlphaFoldDB" id="A0A4S4NUP0"/>
<feature type="transmembrane region" description="Helical" evidence="6">
    <location>
        <begin position="424"/>
        <end position="443"/>
    </location>
</feature>
<gene>
    <name evidence="9" type="ORF">E4021_10155</name>
</gene>
<keyword evidence="7" id="KW-0732">Signal</keyword>
<feature type="transmembrane region" description="Helical" evidence="6">
    <location>
        <begin position="121"/>
        <end position="144"/>
    </location>
</feature>
<name>A0A4S4NUP0_9BACT</name>
<evidence type="ECO:0000256" key="4">
    <source>
        <dbReference type="ARBA" id="ARBA00022989"/>
    </source>
</evidence>
<proteinExistence type="predicted"/>
<dbReference type="GO" id="GO:0005886">
    <property type="term" value="C:plasma membrane"/>
    <property type="evidence" value="ECO:0007669"/>
    <property type="project" value="UniProtKB-SubCell"/>
</dbReference>
<organism evidence="9 10">
    <name type="scientific">Neolewinella litorea</name>
    <dbReference type="NCBI Taxonomy" id="2562452"/>
    <lineage>
        <taxon>Bacteria</taxon>
        <taxon>Pseudomonadati</taxon>
        <taxon>Bacteroidota</taxon>
        <taxon>Saprospiria</taxon>
        <taxon>Saprospirales</taxon>
        <taxon>Lewinellaceae</taxon>
        <taxon>Neolewinella</taxon>
    </lineage>
</organism>
<feature type="transmembrane region" description="Helical" evidence="6">
    <location>
        <begin position="297"/>
        <end position="313"/>
    </location>
</feature>
<evidence type="ECO:0000256" key="1">
    <source>
        <dbReference type="ARBA" id="ARBA00004651"/>
    </source>
</evidence>
<comment type="caution">
    <text evidence="9">The sequence shown here is derived from an EMBL/GenBank/DDBJ whole genome shotgun (WGS) entry which is preliminary data.</text>
</comment>
<feature type="chain" id="PRO_5020181979" evidence="7">
    <location>
        <begin position="24"/>
        <end position="650"/>
    </location>
</feature>
<feature type="signal peptide" evidence="7">
    <location>
        <begin position="1"/>
        <end position="23"/>
    </location>
</feature>
<keyword evidence="2" id="KW-1003">Cell membrane</keyword>
<keyword evidence="5 6" id="KW-0472">Membrane</keyword>
<evidence type="ECO:0000256" key="5">
    <source>
        <dbReference type="ARBA" id="ARBA00023136"/>
    </source>
</evidence>
<comment type="subcellular location">
    <subcellularLocation>
        <location evidence="1">Cell membrane</location>
        <topology evidence="1">Multi-pass membrane protein</topology>
    </subcellularLocation>
</comment>
<evidence type="ECO:0000313" key="10">
    <source>
        <dbReference type="Proteomes" id="UP000308528"/>
    </source>
</evidence>
<feature type="transmembrane region" description="Helical" evidence="6">
    <location>
        <begin position="95"/>
        <end position="114"/>
    </location>
</feature>
<evidence type="ECO:0000256" key="3">
    <source>
        <dbReference type="ARBA" id="ARBA00022692"/>
    </source>
</evidence>
<keyword evidence="10" id="KW-1185">Reference proteome</keyword>